<accession>A0ABN0RJ27</accession>
<protein>
    <recommendedName>
        <fullName evidence="3">PE domain-containing protein</fullName>
    </recommendedName>
</protein>
<evidence type="ECO:0000313" key="2">
    <source>
        <dbReference type="Proteomes" id="UP000019249"/>
    </source>
</evidence>
<comment type="caution">
    <text evidence="1">The sequence shown here is derived from an EMBL/GenBank/DDBJ whole genome shotgun (WGS) entry which is preliminary data.</text>
</comment>
<dbReference type="EMBL" id="AODF01000001">
    <property type="protein sequence ID" value="EUJ33937.1"/>
    <property type="molecule type" value="Genomic_DNA"/>
</dbReference>
<proteinExistence type="predicted"/>
<dbReference type="RefSeq" id="WP_036095929.1">
    <property type="nucleotide sequence ID" value="NZ_AODF01000001.1"/>
</dbReference>
<organism evidence="1 2">
    <name type="scientific">Listeria floridensis FSL S10-1187</name>
    <dbReference type="NCBI Taxonomy" id="1265817"/>
    <lineage>
        <taxon>Bacteria</taxon>
        <taxon>Bacillati</taxon>
        <taxon>Bacillota</taxon>
        <taxon>Bacilli</taxon>
        <taxon>Bacillales</taxon>
        <taxon>Listeriaceae</taxon>
        <taxon>Listeria</taxon>
    </lineage>
</organism>
<dbReference type="Proteomes" id="UP000019249">
    <property type="component" value="Unassembled WGS sequence"/>
</dbReference>
<sequence>MAQQQMGGYTSSNGITINPEEMTHIAKDLLAIAGEFEHVIGPAINTLKSANYVTAGDAKKTMESVPDANERVLELRDHYERSSTLVFQILNEMVQADEKIGQEIAAALNIGGGEGNA</sequence>
<keyword evidence="2" id="KW-1185">Reference proteome</keyword>
<evidence type="ECO:0008006" key="3">
    <source>
        <dbReference type="Google" id="ProtNLM"/>
    </source>
</evidence>
<name>A0ABN0RJ27_9LIST</name>
<reference evidence="1 2" key="1">
    <citation type="journal article" date="2014" name="Int. J. Syst. Evol. Microbiol.">
        <title>Listeria floridensis sp. nov., Listeria aquatica sp. nov., Listeria cornellensis sp. nov., Listeria riparia sp. nov. and Listeria grandensis sp. nov., from agricultural and natural environments.</title>
        <authorList>
            <person name="den Bakker H.C."/>
            <person name="Warchocki S."/>
            <person name="Wright E.M."/>
            <person name="Allred A.F."/>
            <person name="Ahlstrom C."/>
            <person name="Manuel C.S."/>
            <person name="Stasiewicz M.J."/>
            <person name="Burrell A."/>
            <person name="Roof S."/>
            <person name="Strawn L."/>
            <person name="Fortes E.D."/>
            <person name="Nightingale K.K."/>
            <person name="Kephart D."/>
            <person name="Wiedmann M."/>
        </authorList>
    </citation>
    <scope>NUCLEOTIDE SEQUENCE [LARGE SCALE GENOMIC DNA]</scope>
    <source>
        <strain evidence="1 2">FSL S10-1187</strain>
    </source>
</reference>
<evidence type="ECO:0000313" key="1">
    <source>
        <dbReference type="EMBL" id="EUJ33937.1"/>
    </source>
</evidence>
<gene>
    <name evidence="1" type="ORF">MFLO_01925</name>
</gene>